<dbReference type="EMBL" id="SNRY01000238">
    <property type="protein sequence ID" value="KAA6344047.1"/>
    <property type="molecule type" value="Genomic_DNA"/>
</dbReference>
<comment type="caution">
    <text evidence="1">The sequence shown here is derived from an EMBL/GenBank/DDBJ whole genome shotgun (WGS) entry which is preliminary data.</text>
</comment>
<name>A0A5J4SDE9_9ZZZZ</name>
<gene>
    <name evidence="1" type="ORF">EZS27_008304</name>
</gene>
<sequence>MYKLIYYSDYKDINDNNIKIEIYRNTTESVTAKELLLSSDSITITYNSDNLFQSTKLSNATINVIASDILNELYTSLLNEISIKIFKNNALIWYGFLSPNLYSSQYDSETNILSLEFIDTISQLEFIRYSNISDYSTIRSFKEILFYIFNQIDSEKVINEIWLNSNIKVNNLTNVLNELCVHERNFFDEVNEPSTCKKIVQEVCKFLSVSLLQFQNKYILIDYDSIKNNNSTYIVYNRATNTVTTQTLSSNTIQINNSIFESSANVSLNDTFNKITLIDNINTISDLTSELIDDTDLINQNIDPNKYYTTSERHYYYLRAFFDSKNNWTLATRKTSSGTTITEVTPENIGSIYNGSFFQKNFWYRTADGEPASIKWDTYLTAIRQTNFLQTNKDNDVEYPTDPFIKLHKDTDVFLKNGFFIIDIAFMFSQFLFPETQIKSDAEYTTEDGRTFDDAVYFLARLRIGDYYYNGEDWDLYQNYLNNISFYNQTVKKVKQSDKSYKYYTVSGGIQTEIDKEIYNKISCKDGFLLVHKNREGDKCFNVIKTLDNQVSYKLDLENAEEGALIQLPNFVLTGKLQFEVCYPSHLGYPLVEPVPPRYDPALYWNWIIHIEDIKFIYTTTRGKHDIFNNKADNLDILFENVINESYVNEFEDIELWINSYNKNFQSYSYVICNSDFLDKVYNNNTQTSDLEENHIVNKYYNYYKAPKYIYQNKLKSNDIIPTSKFYENTLNKTLVLNSFEYDISNDAITVILHEL</sequence>
<dbReference type="AlphaFoldDB" id="A0A5J4SDE9"/>
<evidence type="ECO:0000313" key="1">
    <source>
        <dbReference type="EMBL" id="KAA6344047.1"/>
    </source>
</evidence>
<protein>
    <submittedName>
        <fullName evidence="1">Uncharacterized protein</fullName>
    </submittedName>
</protein>
<proteinExistence type="predicted"/>
<organism evidence="1">
    <name type="scientific">termite gut metagenome</name>
    <dbReference type="NCBI Taxonomy" id="433724"/>
    <lineage>
        <taxon>unclassified sequences</taxon>
        <taxon>metagenomes</taxon>
        <taxon>organismal metagenomes</taxon>
    </lineage>
</organism>
<reference evidence="1" key="1">
    <citation type="submission" date="2019-03" db="EMBL/GenBank/DDBJ databases">
        <title>Single cell metagenomics reveals metabolic interactions within the superorganism composed of flagellate Streblomastix strix and complex community of Bacteroidetes bacteria on its surface.</title>
        <authorList>
            <person name="Treitli S.C."/>
            <person name="Kolisko M."/>
            <person name="Husnik F."/>
            <person name="Keeling P."/>
            <person name="Hampl V."/>
        </authorList>
    </citation>
    <scope>NUCLEOTIDE SEQUENCE</scope>
    <source>
        <strain evidence="1">STM</strain>
    </source>
</reference>
<accession>A0A5J4SDE9</accession>